<feature type="region of interest" description="Disordered" evidence="1">
    <location>
        <begin position="227"/>
        <end position="262"/>
    </location>
</feature>
<evidence type="ECO:0000256" key="1">
    <source>
        <dbReference type="SAM" id="MobiDB-lite"/>
    </source>
</evidence>
<dbReference type="STRING" id="395493.BegalDRAFT_3187"/>
<keyword evidence="2" id="KW-0472">Membrane</keyword>
<accession>I3CK68</accession>
<feature type="compositionally biased region" description="Acidic residues" evidence="1">
    <location>
        <begin position="227"/>
        <end position="250"/>
    </location>
</feature>
<sequence>MRLLIFLFFLFWASLARADLQSNFSACQSKVEEFRVYHTCEHIFTNKDFTLGSYLYSCLQENHINPNYLEASTTTKFSSSPKPSNFPLSDIGQTFLNWQANTQFTYQGIYAEAYCEPVPPPTVFDSACRYKLKTCDASTAFPSRYCESLPYNEQLFEEGCVDKRDCNNGFIGVHSSVNPNGAPYCSCTPDYQVIDNAPWYTNCDCKYKDAMCSMVCDSYPCEPDYDEGNNDDDNNNNDDDDPDNPDDNNDDGTGADCTQSDSKISGSVKFCPDDWEMTYKEFRIMRCGALDGNCEGKDADAVICNYLGNGCNGGSYVVAPDELTNGFVIKEDEQDKVVLNRFFKPTGSNIPILDRCEADQYCTNPLSKASATTEPKECDYETAKPTLDLPCPVTPTGSELDPNTVIDTSICQNGCQYVKSGVSTGTTLCRYNLNPVTSPTSSCSSGGVSNNFPCGIDGTPPCNVRDTVTHALLGDIKTLLETLNDEVDHSLAITLSTTAIVGAIGAAALADKAAMAGQTLAIESGLLAQTVAIEAGLAAQTAALVAALRADTLKELFESSSGATKEAIERLEKTYKDSLKVSDFKPETEIEKYKLEQDKISTVIDVSTLIQLPNFSAGSCPLREKVEIPMYGGEVVIDFSYACTTLLILKILLYISTILTVQGIIFKS</sequence>
<gene>
    <name evidence="4" type="ORF">BegalDRAFT_3187</name>
</gene>
<feature type="signal peptide" evidence="3">
    <location>
        <begin position="1"/>
        <end position="18"/>
    </location>
</feature>
<evidence type="ECO:0000256" key="2">
    <source>
        <dbReference type="SAM" id="Phobius"/>
    </source>
</evidence>
<evidence type="ECO:0000256" key="3">
    <source>
        <dbReference type="SAM" id="SignalP"/>
    </source>
</evidence>
<feature type="chain" id="PRO_5003669046" evidence="3">
    <location>
        <begin position="19"/>
        <end position="668"/>
    </location>
</feature>
<feature type="transmembrane region" description="Helical" evidence="2">
    <location>
        <begin position="647"/>
        <end position="666"/>
    </location>
</feature>
<keyword evidence="2" id="KW-0812">Transmembrane</keyword>
<dbReference type="RefSeq" id="WP_002691697.1">
    <property type="nucleotide sequence ID" value="NZ_JH600070.1"/>
</dbReference>
<organism evidence="4 5">
    <name type="scientific">Beggiatoa alba B18LD</name>
    <dbReference type="NCBI Taxonomy" id="395493"/>
    <lineage>
        <taxon>Bacteria</taxon>
        <taxon>Pseudomonadati</taxon>
        <taxon>Pseudomonadota</taxon>
        <taxon>Gammaproteobacteria</taxon>
        <taxon>Thiotrichales</taxon>
        <taxon>Thiotrichaceae</taxon>
        <taxon>Beggiatoa</taxon>
    </lineage>
</organism>
<keyword evidence="3" id="KW-0732">Signal</keyword>
<dbReference type="AlphaFoldDB" id="I3CK68"/>
<dbReference type="EMBL" id="JH600070">
    <property type="protein sequence ID" value="EIJ44011.1"/>
    <property type="molecule type" value="Genomic_DNA"/>
</dbReference>
<dbReference type="Proteomes" id="UP000005744">
    <property type="component" value="Unassembled WGS sequence"/>
</dbReference>
<keyword evidence="5" id="KW-1185">Reference proteome</keyword>
<protein>
    <submittedName>
        <fullName evidence="4">Uncharacterized protein</fullName>
    </submittedName>
</protein>
<name>I3CK68_9GAMM</name>
<proteinExistence type="predicted"/>
<dbReference type="HOGENOM" id="CLU_416023_0_0_6"/>
<reference evidence="4 5" key="1">
    <citation type="submission" date="2011-11" db="EMBL/GenBank/DDBJ databases">
        <title>Improved High-Quality Draft sequence of Beggiatoa alba B18lD.</title>
        <authorList>
            <consortium name="US DOE Joint Genome Institute"/>
            <person name="Lucas S."/>
            <person name="Han J."/>
            <person name="Lapidus A."/>
            <person name="Cheng J.-F."/>
            <person name="Goodwin L."/>
            <person name="Pitluck S."/>
            <person name="Peters L."/>
            <person name="Mikhailova N."/>
            <person name="Held B."/>
            <person name="Detter J.C."/>
            <person name="Han C."/>
            <person name="Tapia R."/>
            <person name="Land M."/>
            <person name="Hauser L."/>
            <person name="Kyrpides N."/>
            <person name="Ivanova N."/>
            <person name="Pagani I."/>
            <person name="Samuel K."/>
            <person name="Teske A."/>
            <person name="Mueller J."/>
            <person name="Woyke T."/>
        </authorList>
    </citation>
    <scope>NUCLEOTIDE SEQUENCE [LARGE SCALE GENOMIC DNA]</scope>
    <source>
        <strain evidence="4 5">B18LD</strain>
    </source>
</reference>
<keyword evidence="2" id="KW-1133">Transmembrane helix</keyword>
<evidence type="ECO:0000313" key="4">
    <source>
        <dbReference type="EMBL" id="EIJ44011.1"/>
    </source>
</evidence>
<evidence type="ECO:0000313" key="5">
    <source>
        <dbReference type="Proteomes" id="UP000005744"/>
    </source>
</evidence>